<protein>
    <submittedName>
        <fullName evidence="3">Uncharacterized protein</fullName>
    </submittedName>
</protein>
<keyword evidence="1" id="KW-0472">Membrane</keyword>
<evidence type="ECO:0000313" key="3">
    <source>
        <dbReference type="EnsemblMetazoa" id="ENSAATROPP009412"/>
    </source>
</evidence>
<dbReference type="AlphaFoldDB" id="A0AAG5DDU5"/>
<keyword evidence="2" id="KW-0732">Signal</keyword>
<accession>A0AAG5DDU5</accession>
<sequence>MACFKIRKREIIITVGFILLNAAVQCIANTKPSTTSPDSGRWKVIDSHTAGSDLRHPEYYDSPFGNRKDFVTSSYEDKYPSNNPSYGTKNRLGFTPFSGGSIYTSGGLYDRRPTYGTANPIDYSIHDYESPYDYAHHGHGLNNLQGSKDITRSVLIPLAGAALLGIAAALVANPVLLHLGAAAGKRKRRDVAAAHNLAYRAQLQPVS</sequence>
<keyword evidence="4" id="KW-1185">Reference proteome</keyword>
<keyword evidence="1" id="KW-1133">Transmembrane helix</keyword>
<evidence type="ECO:0000256" key="1">
    <source>
        <dbReference type="SAM" id="Phobius"/>
    </source>
</evidence>
<proteinExistence type="predicted"/>
<feature type="signal peptide" evidence="2">
    <location>
        <begin position="1"/>
        <end position="28"/>
    </location>
</feature>
<evidence type="ECO:0000313" key="4">
    <source>
        <dbReference type="Proteomes" id="UP000075880"/>
    </source>
</evidence>
<dbReference type="EnsemblMetazoa" id="ENSAATROPT016304">
    <property type="protein sequence ID" value="ENSAATROPP014325"/>
    <property type="gene ID" value="ENSAATROPG013333"/>
</dbReference>
<feature type="chain" id="PRO_5044707648" evidence="2">
    <location>
        <begin position="29"/>
        <end position="207"/>
    </location>
</feature>
<keyword evidence="1" id="KW-0812">Transmembrane</keyword>
<dbReference type="Proteomes" id="UP000075880">
    <property type="component" value="Unassembled WGS sequence"/>
</dbReference>
<reference evidence="4" key="1">
    <citation type="submission" date="2021-09" db="EMBL/GenBank/DDBJ databases">
        <authorList>
            <consortium name="Infravec"/>
            <person name="Campbell I L."/>
            <person name="Maslen G."/>
            <person name="Yates A."/>
        </authorList>
    </citation>
    <scope>NUCLEOTIDE SEQUENCE [LARGE SCALE GENOMIC DNA]</scope>
    <source>
        <strain evidence="4">Infravec2 EBRE</strain>
    </source>
</reference>
<feature type="transmembrane region" description="Helical" evidence="1">
    <location>
        <begin position="154"/>
        <end position="179"/>
    </location>
</feature>
<dbReference type="EnsemblMetazoa" id="ENSAATROPT010431">
    <property type="protein sequence ID" value="ENSAATROPP009412"/>
    <property type="gene ID" value="ENSAATROPG008479"/>
</dbReference>
<evidence type="ECO:0000256" key="2">
    <source>
        <dbReference type="SAM" id="SignalP"/>
    </source>
</evidence>
<name>A0AAG5DDU5_ANOAO</name>
<organism evidence="3 4">
    <name type="scientific">Anopheles atroparvus</name>
    <name type="common">European mosquito</name>
    <dbReference type="NCBI Taxonomy" id="41427"/>
    <lineage>
        <taxon>Eukaryota</taxon>
        <taxon>Metazoa</taxon>
        <taxon>Ecdysozoa</taxon>
        <taxon>Arthropoda</taxon>
        <taxon>Hexapoda</taxon>
        <taxon>Insecta</taxon>
        <taxon>Pterygota</taxon>
        <taxon>Neoptera</taxon>
        <taxon>Endopterygota</taxon>
        <taxon>Diptera</taxon>
        <taxon>Nematocera</taxon>
        <taxon>Culicoidea</taxon>
        <taxon>Culicidae</taxon>
        <taxon>Anophelinae</taxon>
        <taxon>Anopheles</taxon>
    </lineage>
</organism>
<reference evidence="3" key="2">
    <citation type="submission" date="2024-04" db="UniProtKB">
        <authorList>
            <consortium name="EnsemblMetazoa"/>
        </authorList>
    </citation>
    <scope>IDENTIFICATION</scope>
    <source>
        <strain evidence="3">EBRO</strain>
    </source>
</reference>